<sequence length="284" mass="31784">MSSLRKALCLGVYLSAWMMTAADGDAPKAENVRWLSLDFKTLLLWTATPSNYTFTVGYSWDDSDWMRSPNCIQIAETECDLSKELEPLRRTFIADIQTEPDKMTHYEVEDLPHTYSPPFNPYGQSEISAANFTVEMVEEGKVSVTIQDPLTSFHKYGKQLSIRDIFKSDLQYKISYYKSGNTGKRDIIFASNRGEVSGLDGGHSYCFMVAAFIPSRDKAYQQGAWSIQQCTPGHKNAFQDLSLGALVGGLFILAIVLVVIVAVTVVCCRRRARSSRTYQSSSVV</sequence>
<evidence type="ECO:0000256" key="14">
    <source>
        <dbReference type="ARBA" id="ARBA00023180"/>
    </source>
</evidence>
<keyword evidence="9 17" id="KW-1133">Transmembrane helix</keyword>
<dbReference type="PANTHER" id="PTHR20859:SF22">
    <property type="entry name" value="TISSUE FACTOR"/>
    <property type="match status" value="1"/>
</dbReference>
<dbReference type="InterPro" id="IPR036116">
    <property type="entry name" value="FN3_sf"/>
</dbReference>
<evidence type="ECO:0000256" key="13">
    <source>
        <dbReference type="ARBA" id="ARBA00023157"/>
    </source>
</evidence>
<name>A0A3Q3DXT0_HIPCM</name>
<evidence type="ECO:0000313" key="22">
    <source>
        <dbReference type="Proteomes" id="UP000264820"/>
    </source>
</evidence>
<dbReference type="Gene3D" id="2.60.40.10">
    <property type="entry name" value="Immunoglobulins"/>
    <property type="match status" value="2"/>
</dbReference>
<evidence type="ECO:0000256" key="3">
    <source>
        <dbReference type="ARBA" id="ARBA00009197"/>
    </source>
</evidence>
<organism evidence="21 22">
    <name type="scientific">Hippocampus comes</name>
    <name type="common">Tiger tail seahorse</name>
    <dbReference type="NCBI Taxonomy" id="109280"/>
    <lineage>
        <taxon>Eukaryota</taxon>
        <taxon>Metazoa</taxon>
        <taxon>Chordata</taxon>
        <taxon>Craniata</taxon>
        <taxon>Vertebrata</taxon>
        <taxon>Euteleostomi</taxon>
        <taxon>Actinopterygii</taxon>
        <taxon>Neopterygii</taxon>
        <taxon>Teleostei</taxon>
        <taxon>Neoteleostei</taxon>
        <taxon>Acanthomorphata</taxon>
        <taxon>Syngnathiaria</taxon>
        <taxon>Syngnathiformes</taxon>
        <taxon>Syngnathoidei</taxon>
        <taxon>Syngnathidae</taxon>
        <taxon>Hippocampus</taxon>
    </lineage>
</organism>
<evidence type="ECO:0000256" key="6">
    <source>
        <dbReference type="ARBA" id="ARBA00022692"/>
    </source>
</evidence>
<dbReference type="OrthoDB" id="8942372at2759"/>
<dbReference type="Pfam" id="PF09294">
    <property type="entry name" value="Interfer-bind"/>
    <property type="match status" value="1"/>
</dbReference>
<dbReference type="InterPro" id="IPR050650">
    <property type="entry name" value="Type-II_Cytokine-TF_Rcpt"/>
</dbReference>
<evidence type="ECO:0000256" key="15">
    <source>
        <dbReference type="ARBA" id="ARBA00023288"/>
    </source>
</evidence>
<dbReference type="STRING" id="109280.ENSHCOP00000023351"/>
<keyword evidence="12" id="KW-0564">Palmitate</keyword>
<dbReference type="FunFam" id="2.60.40.10:FF:000899">
    <property type="entry name" value="Tissue factor"/>
    <property type="match status" value="1"/>
</dbReference>
<keyword evidence="8 18" id="KW-0732">Signal</keyword>
<keyword evidence="11 17" id="KW-0472">Membrane</keyword>
<evidence type="ECO:0000256" key="16">
    <source>
        <dbReference type="ARBA" id="ARBA00031171"/>
    </source>
</evidence>
<dbReference type="GO" id="GO:0007596">
    <property type="term" value="P:blood coagulation"/>
    <property type="evidence" value="ECO:0007669"/>
    <property type="project" value="UniProtKB-KW"/>
</dbReference>
<dbReference type="GeneTree" id="ENSGT00390000012668"/>
<evidence type="ECO:0000259" key="20">
    <source>
        <dbReference type="Pfam" id="PF09294"/>
    </source>
</evidence>
<feature type="domain" description="Fibronectin type-III" evidence="19">
    <location>
        <begin position="8"/>
        <end position="104"/>
    </location>
</feature>
<evidence type="ECO:0000256" key="18">
    <source>
        <dbReference type="SAM" id="SignalP"/>
    </source>
</evidence>
<dbReference type="InterPro" id="IPR001187">
    <property type="entry name" value="Tissue_factor"/>
</dbReference>
<accession>A0A3Q3DXT0</accession>
<dbReference type="InterPro" id="IPR013783">
    <property type="entry name" value="Ig-like_fold"/>
</dbReference>
<evidence type="ECO:0000256" key="4">
    <source>
        <dbReference type="ARBA" id="ARBA00011184"/>
    </source>
</evidence>
<dbReference type="RefSeq" id="XP_019739350.1">
    <property type="nucleotide sequence ID" value="XM_019883791.1"/>
</dbReference>
<evidence type="ECO:0000256" key="12">
    <source>
        <dbReference type="ARBA" id="ARBA00023139"/>
    </source>
</evidence>
<protein>
    <recommendedName>
        <fullName evidence="5">Tissue factor</fullName>
    </recommendedName>
    <alternativeName>
        <fullName evidence="16">Coagulation factor III</fullName>
    </alternativeName>
</protein>
<dbReference type="KEGG" id="hcq:109524148"/>
<evidence type="ECO:0000259" key="19">
    <source>
        <dbReference type="Pfam" id="PF01108"/>
    </source>
</evidence>
<dbReference type="InterPro" id="IPR003961">
    <property type="entry name" value="FN3_dom"/>
</dbReference>
<comment type="subunit">
    <text evidence="4">Interacts with HSPE; the interaction, inhibited by heparin, promotes the generation of activated factor X and activates coagulation in the presence of activated factor VII.</text>
</comment>
<feature type="chain" id="PRO_5018538239" description="Tissue factor" evidence="18">
    <location>
        <begin position="25"/>
        <end position="284"/>
    </location>
</feature>
<comment type="similarity">
    <text evidence="3">Belongs to the tissue factor family.</text>
</comment>
<dbReference type="GO" id="GO:0004896">
    <property type="term" value="F:cytokine receptor activity"/>
    <property type="evidence" value="ECO:0007669"/>
    <property type="project" value="TreeGrafter"/>
</dbReference>
<keyword evidence="15" id="KW-0449">Lipoprotein</keyword>
<evidence type="ECO:0000256" key="7">
    <source>
        <dbReference type="ARBA" id="ARBA00022696"/>
    </source>
</evidence>
<evidence type="ECO:0000256" key="10">
    <source>
        <dbReference type="ARBA" id="ARBA00023084"/>
    </source>
</evidence>
<evidence type="ECO:0000256" key="11">
    <source>
        <dbReference type="ARBA" id="ARBA00023136"/>
    </source>
</evidence>
<keyword evidence="6 17" id="KW-0812">Transmembrane</keyword>
<dbReference type="PANTHER" id="PTHR20859">
    <property type="entry name" value="INTERFERON/INTERLEUKIN RECEPTOR"/>
    <property type="match status" value="1"/>
</dbReference>
<dbReference type="RefSeq" id="XP_019739352.1">
    <property type="nucleotide sequence ID" value="XM_019883793.1"/>
</dbReference>
<dbReference type="SUPFAM" id="SSF49265">
    <property type="entry name" value="Fibronectin type III"/>
    <property type="match status" value="2"/>
</dbReference>
<proteinExistence type="inferred from homology"/>
<comment type="subcellular location">
    <subcellularLocation>
        <location evidence="2">Membrane</location>
        <topology evidence="2">Single-pass type I membrane protein</topology>
    </subcellularLocation>
</comment>
<keyword evidence="22" id="KW-1185">Reference proteome</keyword>
<dbReference type="PRINTS" id="PR00346">
    <property type="entry name" value="TISSUEFACTOR"/>
</dbReference>
<keyword evidence="14" id="KW-0325">Glycoprotein</keyword>
<dbReference type="GO" id="GO:0005886">
    <property type="term" value="C:plasma membrane"/>
    <property type="evidence" value="ECO:0007669"/>
    <property type="project" value="TreeGrafter"/>
</dbReference>
<comment type="function">
    <text evidence="1">Initiates blood coagulation by forming a complex with circulating factor VII or VIIa. The [TF:VIIa] complex activates factors IX or X by specific limited proteolysis. TF plays a role in normal hemostasis by initiating the cell-surface assembly and propagation of the coagulation protease cascade.</text>
</comment>
<dbReference type="GeneID" id="109524148"/>
<evidence type="ECO:0000256" key="1">
    <source>
        <dbReference type="ARBA" id="ARBA00002201"/>
    </source>
</evidence>
<feature type="domain" description="Interferon/interleukin receptor" evidence="20">
    <location>
        <begin position="132"/>
        <end position="231"/>
    </location>
</feature>
<keyword evidence="7" id="KW-0356">Hemostasis</keyword>
<reference evidence="21" key="1">
    <citation type="submission" date="2025-08" db="UniProtKB">
        <authorList>
            <consortium name="Ensembl"/>
        </authorList>
    </citation>
    <scope>IDENTIFICATION</scope>
</reference>
<evidence type="ECO:0000256" key="17">
    <source>
        <dbReference type="SAM" id="Phobius"/>
    </source>
</evidence>
<dbReference type="Proteomes" id="UP000264820">
    <property type="component" value="Unplaced"/>
</dbReference>
<reference evidence="21" key="2">
    <citation type="submission" date="2025-09" db="UniProtKB">
        <authorList>
            <consortium name="Ensembl"/>
        </authorList>
    </citation>
    <scope>IDENTIFICATION</scope>
</reference>
<dbReference type="AlphaFoldDB" id="A0A3Q3DXT0"/>
<evidence type="ECO:0000256" key="2">
    <source>
        <dbReference type="ARBA" id="ARBA00004479"/>
    </source>
</evidence>
<evidence type="ECO:0000256" key="5">
    <source>
        <dbReference type="ARBA" id="ARBA00018722"/>
    </source>
</evidence>
<evidence type="ECO:0000313" key="21">
    <source>
        <dbReference type="Ensembl" id="ENSHCOP00000023351.1"/>
    </source>
</evidence>
<keyword evidence="10" id="KW-0094">Blood coagulation</keyword>
<evidence type="ECO:0000256" key="8">
    <source>
        <dbReference type="ARBA" id="ARBA00022729"/>
    </source>
</evidence>
<evidence type="ECO:0000256" key="9">
    <source>
        <dbReference type="ARBA" id="ARBA00022989"/>
    </source>
</evidence>
<dbReference type="Ensembl" id="ENSHCOT00000015486.1">
    <property type="protein sequence ID" value="ENSHCOP00000023351.1"/>
    <property type="gene ID" value="ENSHCOG00000011787.1"/>
</dbReference>
<keyword evidence="13" id="KW-1015">Disulfide bond</keyword>
<feature type="transmembrane region" description="Helical" evidence="17">
    <location>
        <begin position="243"/>
        <end position="268"/>
    </location>
</feature>
<dbReference type="InterPro" id="IPR015373">
    <property type="entry name" value="Interferon/interleukin_rcp_dom"/>
</dbReference>
<dbReference type="Pfam" id="PF01108">
    <property type="entry name" value="Tissue_fac"/>
    <property type="match status" value="1"/>
</dbReference>
<feature type="signal peptide" evidence="18">
    <location>
        <begin position="1"/>
        <end position="24"/>
    </location>
</feature>
<dbReference type="OMA" id="NPYRESN"/>